<dbReference type="Proteomes" id="UP000823046">
    <property type="component" value="Unassembled WGS sequence"/>
</dbReference>
<accession>A0ABQ7J519</accession>
<feature type="transmembrane region" description="Helical" evidence="2">
    <location>
        <begin position="206"/>
        <end position="229"/>
    </location>
</feature>
<protein>
    <submittedName>
        <fullName evidence="3">Uncharacterized protein</fullName>
    </submittedName>
</protein>
<name>A0ABQ7J519_9APIC</name>
<feature type="transmembrane region" description="Helical" evidence="2">
    <location>
        <begin position="115"/>
        <end position="141"/>
    </location>
</feature>
<feature type="transmembrane region" description="Helical" evidence="2">
    <location>
        <begin position="178"/>
        <end position="200"/>
    </location>
</feature>
<proteinExistence type="predicted"/>
<comment type="caution">
    <text evidence="3">The sequence shown here is derived from an EMBL/GenBank/DDBJ whole genome shotgun (WGS) entry which is preliminary data.</text>
</comment>
<feature type="compositionally biased region" description="Polar residues" evidence="1">
    <location>
        <begin position="37"/>
        <end position="49"/>
    </location>
</feature>
<reference evidence="3 4" key="1">
    <citation type="journal article" date="2020" name="bioRxiv">
        <title>Metabolic contributions of an alphaproteobacterial endosymbiont in the apicomplexan Cardiosporidium cionae.</title>
        <authorList>
            <person name="Hunter E.S."/>
            <person name="Paight C.J."/>
            <person name="Lane C.E."/>
        </authorList>
    </citation>
    <scope>NUCLEOTIDE SEQUENCE [LARGE SCALE GENOMIC DNA]</scope>
    <source>
        <strain evidence="3">ESH_2018</strain>
    </source>
</reference>
<evidence type="ECO:0000313" key="4">
    <source>
        <dbReference type="Proteomes" id="UP000823046"/>
    </source>
</evidence>
<evidence type="ECO:0000256" key="1">
    <source>
        <dbReference type="SAM" id="MobiDB-lite"/>
    </source>
</evidence>
<organism evidence="3 4">
    <name type="scientific">Cardiosporidium cionae</name>
    <dbReference type="NCBI Taxonomy" id="476202"/>
    <lineage>
        <taxon>Eukaryota</taxon>
        <taxon>Sar</taxon>
        <taxon>Alveolata</taxon>
        <taxon>Apicomplexa</taxon>
        <taxon>Aconoidasida</taxon>
        <taxon>Nephromycida</taxon>
        <taxon>Cardiosporidium</taxon>
    </lineage>
</organism>
<dbReference type="EMBL" id="JADAQX010000955">
    <property type="protein sequence ID" value="KAF8819110.1"/>
    <property type="molecule type" value="Genomic_DNA"/>
</dbReference>
<keyword evidence="2" id="KW-0472">Membrane</keyword>
<gene>
    <name evidence="3" type="ORF">IE077_001647</name>
</gene>
<keyword evidence="4" id="KW-1185">Reference proteome</keyword>
<feature type="compositionally biased region" description="Basic and acidic residues" evidence="1">
    <location>
        <begin position="27"/>
        <end position="36"/>
    </location>
</feature>
<feature type="transmembrane region" description="Helical" evidence="2">
    <location>
        <begin position="147"/>
        <end position="166"/>
    </location>
</feature>
<evidence type="ECO:0000256" key="2">
    <source>
        <dbReference type="SAM" id="Phobius"/>
    </source>
</evidence>
<sequence>MTNLSSPNVGIKTECIPCMKEELISRVDEDRTRASSEGDSSNNEATLGSTDYEEEHDEATIWARFFPQMCGTQPKGFFKSHMTDALAIMQSHAHTLSYGVRFQEIRGIALRLLKYLPFAMACIPCIGLLTLPFLGCALLFLVAALPAISMLPAVFFAILPLLWPYLEFDKKKLPLSKGVILSIAVLMVPICSAACLPIFIGVPFVLLFLLPVVVVFLPALLIVFLPVLIPSIIKTQVQWLLNCLYQQKRVDLKKLWFRPVLSSLKSAYAESG</sequence>
<evidence type="ECO:0000313" key="3">
    <source>
        <dbReference type="EMBL" id="KAF8819110.1"/>
    </source>
</evidence>
<keyword evidence="2" id="KW-0812">Transmembrane</keyword>
<keyword evidence="2" id="KW-1133">Transmembrane helix</keyword>
<feature type="region of interest" description="Disordered" evidence="1">
    <location>
        <begin position="27"/>
        <end position="53"/>
    </location>
</feature>